<dbReference type="InterPro" id="IPR003594">
    <property type="entry name" value="HATPase_dom"/>
</dbReference>
<evidence type="ECO:0000259" key="11">
    <source>
        <dbReference type="PROSITE" id="PS50109"/>
    </source>
</evidence>
<evidence type="ECO:0000256" key="3">
    <source>
        <dbReference type="ARBA" id="ARBA00012438"/>
    </source>
</evidence>
<dbReference type="CDD" id="cd00075">
    <property type="entry name" value="HATPase"/>
    <property type="match status" value="1"/>
</dbReference>
<dbReference type="RefSeq" id="WP_191693732.1">
    <property type="nucleotide sequence ID" value="NZ_JACSQN010000004.1"/>
</dbReference>
<dbReference type="SUPFAM" id="SSF47384">
    <property type="entry name" value="Homodimeric domain of signal transducing histidine kinase"/>
    <property type="match status" value="1"/>
</dbReference>
<dbReference type="Pfam" id="PF02518">
    <property type="entry name" value="HATPase_c"/>
    <property type="match status" value="1"/>
</dbReference>
<evidence type="ECO:0000256" key="9">
    <source>
        <dbReference type="ARBA" id="ARBA00023012"/>
    </source>
</evidence>
<proteinExistence type="predicted"/>
<dbReference type="InterPro" id="IPR036097">
    <property type="entry name" value="HisK_dim/P_sf"/>
</dbReference>
<dbReference type="InterPro" id="IPR036890">
    <property type="entry name" value="HATPase_C_sf"/>
</dbReference>
<dbReference type="CDD" id="cd00082">
    <property type="entry name" value="HisKA"/>
    <property type="match status" value="1"/>
</dbReference>
<protein>
    <recommendedName>
        <fullName evidence="3">histidine kinase</fullName>
        <ecNumber evidence="3">2.7.13.3</ecNumber>
    </recommendedName>
</protein>
<dbReference type="SMART" id="SM00388">
    <property type="entry name" value="HisKA"/>
    <property type="match status" value="1"/>
</dbReference>
<keyword evidence="10" id="KW-0472">Membrane</keyword>
<keyword evidence="4" id="KW-0597">Phosphoprotein</keyword>
<comment type="subcellular location">
    <subcellularLocation>
        <location evidence="2">Membrane</location>
    </subcellularLocation>
</comment>
<dbReference type="InterPro" id="IPR004358">
    <property type="entry name" value="Sig_transdc_His_kin-like_C"/>
</dbReference>
<keyword evidence="9" id="KW-0902">Two-component regulatory system</keyword>
<dbReference type="EC" id="2.7.13.3" evidence="3"/>
<evidence type="ECO:0000256" key="7">
    <source>
        <dbReference type="ARBA" id="ARBA00022777"/>
    </source>
</evidence>
<evidence type="ECO:0000256" key="4">
    <source>
        <dbReference type="ARBA" id="ARBA00022553"/>
    </source>
</evidence>
<dbReference type="PROSITE" id="PS50109">
    <property type="entry name" value="HIS_KIN"/>
    <property type="match status" value="1"/>
</dbReference>
<evidence type="ECO:0000256" key="6">
    <source>
        <dbReference type="ARBA" id="ARBA00022741"/>
    </source>
</evidence>
<reference evidence="12 13" key="1">
    <citation type="submission" date="2020-08" db="EMBL/GenBank/DDBJ databases">
        <title>A Genomic Blueprint of the Chicken Gut Microbiome.</title>
        <authorList>
            <person name="Gilroy R."/>
            <person name="Ravi A."/>
            <person name="Getino M."/>
            <person name="Pursley I."/>
            <person name="Horton D.L."/>
            <person name="Alikhan N.-F."/>
            <person name="Baker D."/>
            <person name="Gharbi K."/>
            <person name="Hall N."/>
            <person name="Watson M."/>
            <person name="Adriaenssens E.M."/>
            <person name="Foster-Nyarko E."/>
            <person name="Jarju S."/>
            <person name="Secka A."/>
            <person name="Antonio M."/>
            <person name="Oren A."/>
            <person name="Chaudhuri R."/>
            <person name="La Ragione R.M."/>
            <person name="Hildebrand F."/>
            <person name="Pallen M.J."/>
        </authorList>
    </citation>
    <scope>NUCLEOTIDE SEQUENCE [LARGE SCALE GENOMIC DNA]</scope>
    <source>
        <strain evidence="12 13">Sa2YVA2</strain>
    </source>
</reference>
<dbReference type="SMART" id="SM00387">
    <property type="entry name" value="HATPase_c"/>
    <property type="match status" value="1"/>
</dbReference>
<evidence type="ECO:0000313" key="12">
    <source>
        <dbReference type="EMBL" id="MBD7984034.1"/>
    </source>
</evidence>
<evidence type="ECO:0000313" key="13">
    <source>
        <dbReference type="Proteomes" id="UP000626786"/>
    </source>
</evidence>
<gene>
    <name evidence="12" type="ORF">H9649_05540</name>
</gene>
<evidence type="ECO:0000256" key="10">
    <source>
        <dbReference type="SAM" id="Phobius"/>
    </source>
</evidence>
<dbReference type="PRINTS" id="PR00344">
    <property type="entry name" value="BCTRLSENSOR"/>
</dbReference>
<evidence type="ECO:0000256" key="1">
    <source>
        <dbReference type="ARBA" id="ARBA00000085"/>
    </source>
</evidence>
<dbReference type="InterPro" id="IPR005467">
    <property type="entry name" value="His_kinase_dom"/>
</dbReference>
<name>A0ABR8U8G6_9BACL</name>
<dbReference type="Gene3D" id="3.30.565.10">
    <property type="entry name" value="Histidine kinase-like ATPase, C-terminal domain"/>
    <property type="match status" value="1"/>
</dbReference>
<feature type="transmembrane region" description="Helical" evidence="10">
    <location>
        <begin position="12"/>
        <end position="34"/>
    </location>
</feature>
<dbReference type="InterPro" id="IPR003661">
    <property type="entry name" value="HisK_dim/P_dom"/>
</dbReference>
<feature type="domain" description="Histidine kinase" evidence="11">
    <location>
        <begin position="343"/>
        <end position="552"/>
    </location>
</feature>
<organism evidence="12 13">
    <name type="scientific">Sporosarcina quadrami</name>
    <dbReference type="NCBI Taxonomy" id="2762234"/>
    <lineage>
        <taxon>Bacteria</taxon>
        <taxon>Bacillati</taxon>
        <taxon>Bacillota</taxon>
        <taxon>Bacilli</taxon>
        <taxon>Bacillales</taxon>
        <taxon>Caryophanaceae</taxon>
        <taxon>Sporosarcina</taxon>
    </lineage>
</organism>
<dbReference type="GO" id="GO:0016301">
    <property type="term" value="F:kinase activity"/>
    <property type="evidence" value="ECO:0007669"/>
    <property type="project" value="UniProtKB-KW"/>
</dbReference>
<evidence type="ECO:0000256" key="2">
    <source>
        <dbReference type="ARBA" id="ARBA00004370"/>
    </source>
</evidence>
<evidence type="ECO:0000256" key="8">
    <source>
        <dbReference type="ARBA" id="ARBA00022840"/>
    </source>
</evidence>
<dbReference type="InterPro" id="IPR050351">
    <property type="entry name" value="BphY/WalK/GraS-like"/>
</dbReference>
<dbReference type="Pfam" id="PF00512">
    <property type="entry name" value="HisKA"/>
    <property type="match status" value="1"/>
</dbReference>
<keyword evidence="8" id="KW-0067">ATP-binding</keyword>
<keyword evidence="10" id="KW-0812">Transmembrane</keyword>
<accession>A0ABR8U8G6</accession>
<comment type="catalytic activity">
    <reaction evidence="1">
        <text>ATP + protein L-histidine = ADP + protein N-phospho-L-histidine.</text>
        <dbReference type="EC" id="2.7.13.3"/>
    </reaction>
</comment>
<evidence type="ECO:0000256" key="5">
    <source>
        <dbReference type="ARBA" id="ARBA00022679"/>
    </source>
</evidence>
<keyword evidence="10" id="KW-1133">Transmembrane helix</keyword>
<comment type="caution">
    <text evidence="12">The sequence shown here is derived from an EMBL/GenBank/DDBJ whole genome shotgun (WGS) entry which is preliminary data.</text>
</comment>
<dbReference type="SUPFAM" id="SSF55874">
    <property type="entry name" value="ATPase domain of HSP90 chaperone/DNA topoisomerase II/histidine kinase"/>
    <property type="match status" value="1"/>
</dbReference>
<feature type="transmembrane region" description="Helical" evidence="10">
    <location>
        <begin position="245"/>
        <end position="265"/>
    </location>
</feature>
<sequence>MKLSSKMTIRFILYFLTFYGILFIGTTILIVVFFSNFLSDFYFHDIRALEKTDVERGILHENGTQSFSDPFINIANRSGGVVQLIDEGGRVVHSTREGVLPESYTNDELTEVSGRKGVHAWKMDNEEMLVFIPYTSSDEVLRILEASPSFPSLSQEDEQLLKERHASFELFDANGILLYSNSAKQQGEITPVDILASNASMNEREEVVSFTKLSSGEIVFVRMENPYFQALAPNDILFLKRMVKWFIGFHVFLMLFTLGFSLMIGRNYVKPVFYFLRWIEQLSNKHYERPTDRAMRTKKNRFKRKYRMYEDIDRSLMRLSKKLETNERIILQTERLREDWITGLSHDLKTPLSSIYGYANMLSSEHDWTSEEVRGFSKTMVEKSSYMDTLINELTYTYQLKSDGVIFDKMKVNFFTYVSDYVERGGWKELRNPIGDKEVYVEIDQKRFERVLDNIVGNAIKHTSAGTPVHTEIRTDGDFVVLDVRDEGEGIPTHMLENLFNRYYRGTNTTTDDSGTGLGLTIAQQLVRAHCGEIEVTTSTVGTTISIKLPFL</sequence>
<dbReference type="PANTHER" id="PTHR45453:SF1">
    <property type="entry name" value="PHOSPHATE REGULON SENSOR PROTEIN PHOR"/>
    <property type="match status" value="1"/>
</dbReference>
<dbReference type="PANTHER" id="PTHR45453">
    <property type="entry name" value="PHOSPHATE REGULON SENSOR PROTEIN PHOR"/>
    <property type="match status" value="1"/>
</dbReference>
<dbReference type="EMBL" id="JACSQN010000004">
    <property type="protein sequence ID" value="MBD7984034.1"/>
    <property type="molecule type" value="Genomic_DNA"/>
</dbReference>
<keyword evidence="7 12" id="KW-0418">Kinase</keyword>
<dbReference type="Proteomes" id="UP000626786">
    <property type="component" value="Unassembled WGS sequence"/>
</dbReference>
<keyword evidence="13" id="KW-1185">Reference proteome</keyword>
<keyword evidence="6" id="KW-0547">Nucleotide-binding</keyword>
<dbReference type="Gene3D" id="1.10.287.130">
    <property type="match status" value="1"/>
</dbReference>
<keyword evidence="5" id="KW-0808">Transferase</keyword>